<evidence type="ECO:0000256" key="1">
    <source>
        <dbReference type="ARBA" id="ARBA00022737"/>
    </source>
</evidence>
<comment type="caution">
    <text evidence="6">The sequence shown here is derived from an EMBL/GenBank/DDBJ whole genome shotgun (WGS) entry which is preliminary data.</text>
</comment>
<dbReference type="PROSITE" id="PS50005">
    <property type="entry name" value="TPR"/>
    <property type="match status" value="1"/>
</dbReference>
<keyword evidence="1" id="KW-0677">Repeat</keyword>
<keyword evidence="7" id="KW-1185">Reference proteome</keyword>
<comment type="subunit">
    <text evidence="4">Component of the ER membrane protein complex (EMC).</text>
</comment>
<dbReference type="InterPro" id="IPR019734">
    <property type="entry name" value="TPR_rpt"/>
</dbReference>
<evidence type="ECO:0000256" key="3">
    <source>
        <dbReference type="PROSITE-ProRule" id="PRU00339"/>
    </source>
</evidence>
<dbReference type="VEuPathDB" id="ToxoDB:CSUI_011040"/>
<keyword evidence="2 3" id="KW-0802">TPR repeat</keyword>
<comment type="similarity">
    <text evidence="4">Belongs to the EMC2 family.</text>
</comment>
<dbReference type="EMBL" id="MIGC01009384">
    <property type="protein sequence ID" value="PHJ15149.1"/>
    <property type="molecule type" value="Genomic_DNA"/>
</dbReference>
<comment type="function">
    <text evidence="4">Part of the endoplasmic reticulum membrane protein complex (EMC) that enables the energy-independent insertion into endoplasmic reticulum membranes of newly synthesized membrane proteins.</text>
</comment>
<gene>
    <name evidence="6" type="ORF">CSUI_011040</name>
</gene>
<feature type="repeat" description="TPR" evidence="3">
    <location>
        <begin position="170"/>
        <end position="203"/>
    </location>
</feature>
<dbReference type="GO" id="GO:0072546">
    <property type="term" value="C:EMC complex"/>
    <property type="evidence" value="ECO:0007669"/>
    <property type="project" value="UniProtKB-UniRule"/>
</dbReference>
<name>A0A2C6KD25_9APIC</name>
<comment type="subcellular location">
    <subcellularLocation>
        <location evidence="4">Endoplasmic reticulum membrane</location>
        <topology evidence="4">Peripheral membrane protein</topology>
        <orientation evidence="4">Cytoplasmic side</orientation>
    </subcellularLocation>
</comment>
<dbReference type="InterPro" id="IPR055217">
    <property type="entry name" value="TPR_EMC2"/>
</dbReference>
<evidence type="ECO:0000313" key="6">
    <source>
        <dbReference type="EMBL" id="PHJ15149.1"/>
    </source>
</evidence>
<evidence type="ECO:0000256" key="2">
    <source>
        <dbReference type="ARBA" id="ARBA00022803"/>
    </source>
</evidence>
<proteinExistence type="inferred from homology"/>
<protein>
    <recommendedName>
        <fullName evidence="4">ER membrane protein complex subunit 2</fullName>
    </recommendedName>
</protein>
<evidence type="ECO:0000313" key="7">
    <source>
        <dbReference type="Proteomes" id="UP000221165"/>
    </source>
</evidence>
<dbReference type="InterPro" id="IPR039856">
    <property type="entry name" value="EMC2-like"/>
</dbReference>
<organism evidence="6 7">
    <name type="scientific">Cystoisospora suis</name>
    <dbReference type="NCBI Taxonomy" id="483139"/>
    <lineage>
        <taxon>Eukaryota</taxon>
        <taxon>Sar</taxon>
        <taxon>Alveolata</taxon>
        <taxon>Apicomplexa</taxon>
        <taxon>Conoidasida</taxon>
        <taxon>Coccidia</taxon>
        <taxon>Eucoccidiorida</taxon>
        <taxon>Eimeriorina</taxon>
        <taxon>Sarcocystidae</taxon>
        <taxon>Cystoisospora</taxon>
    </lineage>
</organism>
<feature type="domain" description="EMC2 TPR-like" evidence="5">
    <location>
        <begin position="106"/>
        <end position="211"/>
    </location>
</feature>
<feature type="non-terminal residue" evidence="6">
    <location>
        <position position="211"/>
    </location>
</feature>
<dbReference type="GeneID" id="94434352"/>
<dbReference type="RefSeq" id="XP_067916883.1">
    <property type="nucleotide sequence ID" value="XM_068071141.1"/>
</dbReference>
<sequence length="211" mass="24065">MRPPEYLELPSSLSFEELLQHQRDDGPVSSSSGNKGGGEGGQGRGDLLLAYGSCLVRKFQNKLGHALWGVLESVYLQAIEFHQLGWAQYCLYRLRKRWPESVRVKRLCGLGLESKGKWREALSHYDQLLDLHPYDTLLRKRIIATLRNQGALSECVEMLKLHLEELGTDMEAWHELGVIFATEGYLPEASYCFEELLLHEPSNILFLTIYA</sequence>
<reference evidence="6 7" key="1">
    <citation type="journal article" date="2017" name="Int. J. Parasitol.">
        <title>The genome of the protozoan parasite Cystoisospora suis and a reverse vaccinology approach to identify vaccine candidates.</title>
        <authorList>
            <person name="Palmieri N."/>
            <person name="Shrestha A."/>
            <person name="Ruttkowski B."/>
            <person name="Beck T."/>
            <person name="Vogl C."/>
            <person name="Tomley F."/>
            <person name="Blake D.P."/>
            <person name="Joachim A."/>
        </authorList>
    </citation>
    <scope>NUCLEOTIDE SEQUENCE [LARGE SCALE GENOMIC DNA]</scope>
    <source>
        <strain evidence="6 7">Wien I</strain>
    </source>
</reference>
<dbReference type="Gene3D" id="1.25.40.10">
    <property type="entry name" value="Tetratricopeptide repeat domain"/>
    <property type="match status" value="1"/>
</dbReference>
<evidence type="ECO:0000259" key="5">
    <source>
        <dbReference type="Pfam" id="PF22890"/>
    </source>
</evidence>
<dbReference type="InterPro" id="IPR011990">
    <property type="entry name" value="TPR-like_helical_dom_sf"/>
</dbReference>
<dbReference type="OrthoDB" id="124397at2759"/>
<dbReference type="Proteomes" id="UP000221165">
    <property type="component" value="Unassembled WGS sequence"/>
</dbReference>
<dbReference type="AlphaFoldDB" id="A0A2C6KD25"/>
<dbReference type="SUPFAM" id="SSF48452">
    <property type="entry name" value="TPR-like"/>
    <property type="match status" value="1"/>
</dbReference>
<dbReference type="Pfam" id="PF22890">
    <property type="entry name" value="TPR_EMC2"/>
    <property type="match status" value="1"/>
</dbReference>
<keyword evidence="4" id="KW-0256">Endoplasmic reticulum</keyword>
<evidence type="ECO:0000256" key="4">
    <source>
        <dbReference type="RuleBase" id="RU367091"/>
    </source>
</evidence>
<keyword evidence="4" id="KW-0472">Membrane</keyword>
<dbReference type="PANTHER" id="PTHR12760">
    <property type="entry name" value="TETRATRICOPEPTIDE REPEAT PROTEIN"/>
    <property type="match status" value="1"/>
</dbReference>
<accession>A0A2C6KD25</accession>